<proteinExistence type="predicted"/>
<gene>
    <name evidence="1" type="primary">41</name>
    <name evidence="1" type="ORF">SEA_PHAYONCE_41</name>
</gene>
<organism evidence="1 2">
    <name type="scientific">Mycobacterium phage Phayonce</name>
    <dbReference type="NCBI Taxonomy" id="1647302"/>
    <lineage>
        <taxon>Viruses</taxon>
        <taxon>Duplodnaviria</taxon>
        <taxon>Heunggongvirae</taxon>
        <taxon>Uroviricota</taxon>
        <taxon>Caudoviricetes</taxon>
        <taxon>Pclasvirinae</taxon>
        <taxon>Phayoncevirus</taxon>
        <taxon>Phayoncevirus phayonce</taxon>
    </lineage>
</organism>
<dbReference type="GeneID" id="26646471"/>
<evidence type="ECO:0000313" key="1">
    <source>
        <dbReference type="EMBL" id="AKF14401.1"/>
    </source>
</evidence>
<dbReference type="EMBL" id="KR080195">
    <property type="protein sequence ID" value="AKF14401.1"/>
    <property type="molecule type" value="Genomic_DNA"/>
</dbReference>
<keyword evidence="2" id="KW-1185">Reference proteome</keyword>
<dbReference type="RefSeq" id="YP_009198385.1">
    <property type="nucleotide sequence ID" value="NC_028796.1"/>
</dbReference>
<dbReference type="InterPro" id="IPR055638">
    <property type="entry name" value="DUF7214"/>
</dbReference>
<dbReference type="Proteomes" id="UP000214372">
    <property type="component" value="Segment"/>
</dbReference>
<sequence>MSSITITRHAGPLDLGRIRAGDERSTIAMALEVNLSSFGGDRYWQLAVIRTAPGLPEPVVYPRIDDERDAEKWIRYLAELVVRAERAEAVTE</sequence>
<dbReference type="KEGG" id="vg:26646471"/>
<name>A0A0F6YRS6_9CAUD</name>
<accession>A0A0F6YRS6</accession>
<dbReference type="Pfam" id="PF23851">
    <property type="entry name" value="DUF7214"/>
    <property type="match status" value="1"/>
</dbReference>
<reference evidence="1 2" key="1">
    <citation type="journal article" date="2015" name="Genome Announc.">
        <title>Genome Sequence of Mycobacteriophage Phayonce.</title>
        <authorList>
            <person name="Pope W.H."/>
            <person name="Jacobetz E."/>
            <person name="Johnson C.A."/>
            <person name="Kihle B.L."/>
            <person name="Sobeski M.A."/>
            <person name="Werner M.B."/>
            <person name="Adkins N.L."/>
            <person name="Kramer Z.J."/>
            <person name="Montgomery M.T."/>
            <person name="Grubb S.R."/>
            <person name="Warner M.H."/>
            <person name="Bowman C.A."/>
            <person name="Russell D.A."/>
            <person name="Hatfull G.F."/>
        </authorList>
    </citation>
    <scope>NUCLEOTIDE SEQUENCE [LARGE SCALE GENOMIC DNA]</scope>
</reference>
<dbReference type="OrthoDB" id="18298at10239"/>
<evidence type="ECO:0000313" key="2">
    <source>
        <dbReference type="Proteomes" id="UP000214372"/>
    </source>
</evidence>
<protein>
    <submittedName>
        <fullName evidence="1">Uncharacterized protein</fullName>
    </submittedName>
</protein>